<name>A5GCP4_GEOUR</name>
<dbReference type="InterPro" id="IPR003812">
    <property type="entry name" value="Fido"/>
</dbReference>
<gene>
    <name evidence="4" type="ordered locus">Gura_0426</name>
</gene>
<dbReference type="GO" id="GO:0005524">
    <property type="term" value="F:ATP binding"/>
    <property type="evidence" value="ECO:0007669"/>
    <property type="project" value="UniProtKB-KW"/>
</dbReference>
<dbReference type="PANTHER" id="PTHR13504">
    <property type="entry name" value="FIDO DOMAIN-CONTAINING PROTEIN DDB_G0283145"/>
    <property type="match status" value="1"/>
</dbReference>
<keyword evidence="2" id="KW-0067">ATP-binding</keyword>
<dbReference type="HOGENOM" id="CLU_666714_0_0_7"/>
<dbReference type="EMBL" id="CP000698">
    <property type="protein sequence ID" value="ABQ24642.1"/>
    <property type="molecule type" value="Genomic_DNA"/>
</dbReference>
<evidence type="ECO:0000259" key="3">
    <source>
        <dbReference type="PROSITE" id="PS51459"/>
    </source>
</evidence>
<organism evidence="4 5">
    <name type="scientific">Geotalea uraniireducens (strain Rf4)</name>
    <name type="common">Geobacter uraniireducens</name>
    <dbReference type="NCBI Taxonomy" id="351605"/>
    <lineage>
        <taxon>Bacteria</taxon>
        <taxon>Pseudomonadati</taxon>
        <taxon>Thermodesulfobacteriota</taxon>
        <taxon>Desulfuromonadia</taxon>
        <taxon>Geobacterales</taxon>
        <taxon>Geobacteraceae</taxon>
        <taxon>Geotalea</taxon>
    </lineage>
</organism>
<dbReference type="AlphaFoldDB" id="A5GCP4"/>
<keyword evidence="2" id="KW-0547">Nucleotide-binding</keyword>
<reference evidence="4 5" key="1">
    <citation type="submission" date="2007-05" db="EMBL/GenBank/DDBJ databases">
        <title>Complete sequence of Geobacter uraniireducens Rf4.</title>
        <authorList>
            <consortium name="US DOE Joint Genome Institute"/>
            <person name="Copeland A."/>
            <person name="Lucas S."/>
            <person name="Lapidus A."/>
            <person name="Barry K."/>
            <person name="Detter J.C."/>
            <person name="Glavina del Rio T."/>
            <person name="Hammon N."/>
            <person name="Israni S."/>
            <person name="Dalin E."/>
            <person name="Tice H."/>
            <person name="Pitluck S."/>
            <person name="Chertkov O."/>
            <person name="Brettin T."/>
            <person name="Bruce D."/>
            <person name="Han C."/>
            <person name="Schmutz J."/>
            <person name="Larimer F."/>
            <person name="Land M."/>
            <person name="Hauser L."/>
            <person name="Kyrpides N."/>
            <person name="Mikhailova N."/>
            <person name="Shelobolina E."/>
            <person name="Aklujkar M."/>
            <person name="Lovley D."/>
            <person name="Richardson P."/>
        </authorList>
    </citation>
    <scope>NUCLEOTIDE SEQUENCE [LARGE SCALE GENOMIC DNA]</scope>
    <source>
        <strain evidence="4 5">Rf4</strain>
    </source>
</reference>
<evidence type="ECO:0000313" key="5">
    <source>
        <dbReference type="Proteomes" id="UP000006695"/>
    </source>
</evidence>
<dbReference type="SUPFAM" id="SSF140931">
    <property type="entry name" value="Fic-like"/>
    <property type="match status" value="1"/>
</dbReference>
<keyword evidence="5" id="KW-1185">Reference proteome</keyword>
<feature type="binding site" evidence="2">
    <location>
        <begin position="256"/>
        <end position="257"/>
    </location>
    <ligand>
        <name>ATP</name>
        <dbReference type="ChEBI" id="CHEBI:30616"/>
    </ligand>
</feature>
<dbReference type="KEGG" id="gur:Gura_0426"/>
<protein>
    <submittedName>
        <fullName evidence="4">Filamentation induced by cAMP protein Fic</fullName>
    </submittedName>
</protein>
<evidence type="ECO:0000256" key="1">
    <source>
        <dbReference type="PIRSR" id="PIRSR640198-1"/>
    </source>
</evidence>
<dbReference type="PROSITE" id="PS51459">
    <property type="entry name" value="FIDO"/>
    <property type="match status" value="1"/>
</dbReference>
<sequence length="417" mass="46686">MPESEARKLGLYTKISEMEPMMVEDGESEDLAAQILAKSAALGARLPEATQISMRELLRIINSYYSNMIEGNSTHPIDIERATRKDYSSDPAKRNRQIESVAHIDCQRQIEERLAREPDVAITSPDFLCWVHKIFYDQLPDELRWVRNEETGKKLEVVGGEIRTADVRVGTHVGPASFCLQAFLDRFHQRYGTQSHGVHPIITVAASHHRLMWIHPFMDGNGRVARLYTDAAFRRILPGYGIWNVSRGLARNRDSYYNALSHADAPRKGDLDGRGNLSRKGLEKFCRVFLEVCVDQIEYMDSVLKLDGLLERIKGYVTLRTLNIALPPSGIASASKMRPEAARLLQEALLRGEVPRGEVGRITGLGDRVARGLVSALLQEKLLVSPMPQGGLRLGFPIHAVEYYFPSLYPPTSGGPA</sequence>
<dbReference type="InterPro" id="IPR036597">
    <property type="entry name" value="Fido-like_dom_sf"/>
</dbReference>
<feature type="active site" evidence="1">
    <location>
        <position position="215"/>
    </location>
</feature>
<dbReference type="InterPro" id="IPR040198">
    <property type="entry name" value="Fido_containing"/>
</dbReference>
<dbReference type="Pfam" id="PF02661">
    <property type="entry name" value="Fic"/>
    <property type="match status" value="1"/>
</dbReference>
<dbReference type="Gene3D" id="1.10.3290.10">
    <property type="entry name" value="Fido-like domain"/>
    <property type="match status" value="1"/>
</dbReference>
<dbReference type="STRING" id="351605.Gura_0426"/>
<accession>A5GCP4</accession>
<feature type="domain" description="Fido" evidence="3">
    <location>
        <begin position="123"/>
        <end position="291"/>
    </location>
</feature>
<proteinExistence type="predicted"/>
<dbReference type="PANTHER" id="PTHR13504:SF38">
    <property type="entry name" value="FIDO DOMAIN-CONTAINING PROTEIN"/>
    <property type="match status" value="1"/>
</dbReference>
<evidence type="ECO:0000256" key="2">
    <source>
        <dbReference type="PIRSR" id="PIRSR640198-2"/>
    </source>
</evidence>
<feature type="binding site" evidence="2">
    <location>
        <begin position="169"/>
        <end position="172"/>
    </location>
    <ligand>
        <name>ATP</name>
        <dbReference type="ChEBI" id="CHEBI:30616"/>
    </ligand>
</feature>
<evidence type="ECO:0000313" key="4">
    <source>
        <dbReference type="EMBL" id="ABQ24642.1"/>
    </source>
</evidence>
<feature type="binding site" evidence="2">
    <location>
        <begin position="219"/>
        <end position="226"/>
    </location>
    <ligand>
        <name>ATP</name>
        <dbReference type="ChEBI" id="CHEBI:30616"/>
    </ligand>
</feature>
<dbReference type="Proteomes" id="UP000006695">
    <property type="component" value="Chromosome"/>
</dbReference>
<dbReference type="RefSeq" id="WP_011937368.1">
    <property type="nucleotide sequence ID" value="NC_009483.1"/>
</dbReference>